<dbReference type="AlphaFoldDB" id="A0AAV1JPL9"/>
<organism evidence="8 9">
    <name type="scientific">Leptosia nina</name>
    <dbReference type="NCBI Taxonomy" id="320188"/>
    <lineage>
        <taxon>Eukaryota</taxon>
        <taxon>Metazoa</taxon>
        <taxon>Ecdysozoa</taxon>
        <taxon>Arthropoda</taxon>
        <taxon>Hexapoda</taxon>
        <taxon>Insecta</taxon>
        <taxon>Pterygota</taxon>
        <taxon>Neoptera</taxon>
        <taxon>Endopterygota</taxon>
        <taxon>Lepidoptera</taxon>
        <taxon>Glossata</taxon>
        <taxon>Ditrysia</taxon>
        <taxon>Papilionoidea</taxon>
        <taxon>Pieridae</taxon>
        <taxon>Pierinae</taxon>
        <taxon>Leptosia</taxon>
    </lineage>
</organism>
<proteinExistence type="inferred from homology"/>
<evidence type="ECO:0000256" key="6">
    <source>
        <dbReference type="ARBA" id="ARBA00023192"/>
    </source>
</evidence>
<dbReference type="SUPFAM" id="SSF53686">
    <property type="entry name" value="Tryptophan synthase beta subunit-like PLP-dependent enzymes"/>
    <property type="match status" value="1"/>
</dbReference>
<dbReference type="EMBL" id="CAVLEF010000083">
    <property type="protein sequence ID" value="CAK1550575.1"/>
    <property type="molecule type" value="Genomic_DNA"/>
</dbReference>
<dbReference type="Proteomes" id="UP001497472">
    <property type="component" value="Unassembled WGS sequence"/>
</dbReference>
<evidence type="ECO:0000256" key="4">
    <source>
        <dbReference type="ARBA" id="ARBA00022679"/>
    </source>
</evidence>
<evidence type="ECO:0000313" key="9">
    <source>
        <dbReference type="Proteomes" id="UP001497472"/>
    </source>
</evidence>
<comment type="caution">
    <text evidence="8">The sequence shown here is derived from an EMBL/GenBank/DDBJ whole genome shotgun (WGS) entry which is preliminary data.</text>
</comment>
<dbReference type="InterPro" id="IPR050214">
    <property type="entry name" value="Cys_Synth/Cystath_Beta-Synth"/>
</dbReference>
<dbReference type="CDD" id="cd01561">
    <property type="entry name" value="CBS_like"/>
    <property type="match status" value="1"/>
</dbReference>
<keyword evidence="6" id="KW-0198">Cysteine biosynthesis</keyword>
<comment type="cofactor">
    <cofactor evidence="1">
        <name>pyridoxal 5'-phosphate</name>
        <dbReference type="ChEBI" id="CHEBI:597326"/>
    </cofactor>
</comment>
<keyword evidence="9" id="KW-1185">Reference proteome</keyword>
<comment type="similarity">
    <text evidence="2">Belongs to the cysteine synthase/cystathionine beta-synthase family.</text>
</comment>
<evidence type="ECO:0000313" key="8">
    <source>
        <dbReference type="EMBL" id="CAK1550575.1"/>
    </source>
</evidence>
<keyword evidence="4" id="KW-0808">Transferase</keyword>
<keyword evidence="3" id="KW-0028">Amino-acid biosynthesis</keyword>
<name>A0AAV1JPL9_9NEOP</name>
<evidence type="ECO:0000256" key="3">
    <source>
        <dbReference type="ARBA" id="ARBA00022605"/>
    </source>
</evidence>
<reference evidence="8 9" key="1">
    <citation type="submission" date="2023-11" db="EMBL/GenBank/DDBJ databases">
        <authorList>
            <person name="Okamura Y."/>
        </authorList>
    </citation>
    <scope>NUCLEOTIDE SEQUENCE [LARGE SCALE GENOMIC DNA]</scope>
</reference>
<evidence type="ECO:0000256" key="2">
    <source>
        <dbReference type="ARBA" id="ARBA00007103"/>
    </source>
</evidence>
<dbReference type="Gene3D" id="3.40.50.1100">
    <property type="match status" value="2"/>
</dbReference>
<dbReference type="PROSITE" id="PS00901">
    <property type="entry name" value="CYS_SYNTHASE"/>
    <property type="match status" value="1"/>
</dbReference>
<evidence type="ECO:0000256" key="1">
    <source>
        <dbReference type="ARBA" id="ARBA00001933"/>
    </source>
</evidence>
<protein>
    <recommendedName>
        <fullName evidence="7">Tryptophan synthase beta chain-like PALP domain-containing protein</fullName>
    </recommendedName>
</protein>
<accession>A0AAV1JPL9</accession>
<dbReference type="Pfam" id="PF00291">
    <property type="entry name" value="PALP"/>
    <property type="match status" value="1"/>
</dbReference>
<evidence type="ECO:0000259" key="7">
    <source>
        <dbReference type="Pfam" id="PF00291"/>
    </source>
</evidence>
<dbReference type="InterPro" id="IPR001216">
    <property type="entry name" value="P-phosphate_BS"/>
</dbReference>
<sequence>MAKVNGTNGISSEIRTSALDLIGETPLLALDRLHPGPGRILVKCEFMNPGASIKCRSSLHMIQEARAKGLLKPGQPVLEVTSGNQGCGLAIVCAIYGHPLTVTMSKGNSLQRAIHMEALGAKCVRVPQVEGTYGNVTINDVKAAEEEGLRIAEETGAYYVNQFNNDDNANSHYLTTGPEIWRQTGQHIDAFIATVGTAGTFAGTSRYLKEKNPNIKCFVVEPEGSQPIKGCPITKPLHLLQGSGYGCIPNLFKFETMDGTLSVTDEEAVHYKNLIGEKEGLYVGYTSGANVAAAVKLLKSGILPEDAWVVTPLNDSGLKYTPVPESLT</sequence>
<dbReference type="GO" id="GO:0016740">
    <property type="term" value="F:transferase activity"/>
    <property type="evidence" value="ECO:0007669"/>
    <property type="project" value="UniProtKB-KW"/>
</dbReference>
<dbReference type="GO" id="GO:0006535">
    <property type="term" value="P:cysteine biosynthetic process from serine"/>
    <property type="evidence" value="ECO:0007669"/>
    <property type="project" value="InterPro"/>
</dbReference>
<dbReference type="InterPro" id="IPR001926">
    <property type="entry name" value="TrpB-like_PALP"/>
</dbReference>
<feature type="domain" description="Tryptophan synthase beta chain-like PALP" evidence="7">
    <location>
        <begin position="20"/>
        <end position="313"/>
    </location>
</feature>
<dbReference type="InterPro" id="IPR036052">
    <property type="entry name" value="TrpB-like_PALP_sf"/>
</dbReference>
<keyword evidence="5" id="KW-0663">Pyridoxal phosphate</keyword>
<dbReference type="FunFam" id="3.40.50.1100:FF:000006">
    <property type="entry name" value="Cysteine synthase"/>
    <property type="match status" value="1"/>
</dbReference>
<evidence type="ECO:0000256" key="5">
    <source>
        <dbReference type="ARBA" id="ARBA00022898"/>
    </source>
</evidence>
<gene>
    <name evidence="8" type="ORF">LNINA_LOCUS9794</name>
</gene>
<dbReference type="PANTHER" id="PTHR10314">
    <property type="entry name" value="CYSTATHIONINE BETA-SYNTHASE"/>
    <property type="match status" value="1"/>
</dbReference>